<name>A0A7T8KBQ5_CALRO</name>
<keyword evidence="3" id="KW-1185">Reference proteome</keyword>
<sequence>SVRVGRPAYSGRSRSLARESVQRTAVPSQRRTETVIEQRTSLPTRGDGYSR</sequence>
<organism evidence="2 3">
    <name type="scientific">Caligus rogercresseyi</name>
    <name type="common">Sea louse</name>
    <dbReference type="NCBI Taxonomy" id="217165"/>
    <lineage>
        <taxon>Eukaryota</taxon>
        <taxon>Metazoa</taxon>
        <taxon>Ecdysozoa</taxon>
        <taxon>Arthropoda</taxon>
        <taxon>Crustacea</taxon>
        <taxon>Multicrustacea</taxon>
        <taxon>Hexanauplia</taxon>
        <taxon>Copepoda</taxon>
        <taxon>Siphonostomatoida</taxon>
        <taxon>Caligidae</taxon>
        <taxon>Caligus</taxon>
    </lineage>
</organism>
<protein>
    <submittedName>
        <fullName evidence="2">Uncharacterized protein</fullName>
    </submittedName>
</protein>
<dbReference type="EMBL" id="CP045892">
    <property type="protein sequence ID" value="QQP52977.1"/>
    <property type="molecule type" value="Genomic_DNA"/>
</dbReference>
<proteinExistence type="predicted"/>
<reference evidence="3" key="1">
    <citation type="submission" date="2021-01" db="EMBL/GenBank/DDBJ databases">
        <title>Caligus Genome Assembly.</title>
        <authorList>
            <person name="Gallardo-Escarate C."/>
        </authorList>
    </citation>
    <scope>NUCLEOTIDE SEQUENCE [LARGE SCALE GENOMIC DNA]</scope>
</reference>
<feature type="region of interest" description="Disordered" evidence="1">
    <location>
        <begin position="1"/>
        <end position="51"/>
    </location>
</feature>
<feature type="non-terminal residue" evidence="2">
    <location>
        <position position="1"/>
    </location>
</feature>
<accession>A0A7T8KBQ5</accession>
<dbReference type="Proteomes" id="UP000595437">
    <property type="component" value="Chromosome 3"/>
</dbReference>
<evidence type="ECO:0000313" key="2">
    <source>
        <dbReference type="EMBL" id="QQP52977.1"/>
    </source>
</evidence>
<evidence type="ECO:0000313" key="3">
    <source>
        <dbReference type="Proteomes" id="UP000595437"/>
    </source>
</evidence>
<evidence type="ECO:0000256" key="1">
    <source>
        <dbReference type="SAM" id="MobiDB-lite"/>
    </source>
</evidence>
<gene>
    <name evidence="2" type="ORF">FKW44_005291</name>
</gene>
<dbReference type="AlphaFoldDB" id="A0A7T8KBQ5"/>